<dbReference type="AlphaFoldDB" id="A0A5E4PRE3"/>
<gene>
    <name evidence="4" type="ORF">LSINAPIS_LOCUS1183</name>
</gene>
<name>A0A5E4PRE3_9NEOP</name>
<keyword evidence="5" id="KW-1185">Reference proteome</keyword>
<evidence type="ECO:0000256" key="1">
    <source>
        <dbReference type="ARBA" id="ARBA00023180"/>
    </source>
</evidence>
<reference evidence="4 5" key="1">
    <citation type="submission" date="2017-07" db="EMBL/GenBank/DDBJ databases">
        <authorList>
            <person name="Talla V."/>
            <person name="Backstrom N."/>
        </authorList>
    </citation>
    <scope>NUCLEOTIDE SEQUENCE [LARGE SCALE GENOMIC DNA]</scope>
</reference>
<dbReference type="EMBL" id="FZQP02000149">
    <property type="protein sequence ID" value="VVC87640.1"/>
    <property type="molecule type" value="Genomic_DNA"/>
</dbReference>
<dbReference type="PANTHER" id="PTHR11559">
    <property type="entry name" value="CARBOXYLESTERASE"/>
    <property type="match status" value="1"/>
</dbReference>
<feature type="signal peptide" evidence="2">
    <location>
        <begin position="1"/>
        <end position="18"/>
    </location>
</feature>
<protein>
    <recommendedName>
        <fullName evidence="3">Carboxylesterase type B domain-containing protein</fullName>
    </recommendedName>
</protein>
<evidence type="ECO:0000259" key="3">
    <source>
        <dbReference type="Pfam" id="PF00135"/>
    </source>
</evidence>
<dbReference type="InterPro" id="IPR002018">
    <property type="entry name" value="CarbesteraseB"/>
</dbReference>
<keyword evidence="1" id="KW-0325">Glycoprotein</keyword>
<keyword evidence="2" id="KW-0732">Signal</keyword>
<organism evidence="4 5">
    <name type="scientific">Leptidea sinapis</name>
    <dbReference type="NCBI Taxonomy" id="189913"/>
    <lineage>
        <taxon>Eukaryota</taxon>
        <taxon>Metazoa</taxon>
        <taxon>Ecdysozoa</taxon>
        <taxon>Arthropoda</taxon>
        <taxon>Hexapoda</taxon>
        <taxon>Insecta</taxon>
        <taxon>Pterygota</taxon>
        <taxon>Neoptera</taxon>
        <taxon>Endopterygota</taxon>
        <taxon>Lepidoptera</taxon>
        <taxon>Glossata</taxon>
        <taxon>Ditrysia</taxon>
        <taxon>Papilionoidea</taxon>
        <taxon>Pieridae</taxon>
        <taxon>Dismorphiinae</taxon>
        <taxon>Leptidea</taxon>
    </lineage>
</organism>
<dbReference type="SUPFAM" id="SSF53474">
    <property type="entry name" value="alpha/beta-Hydrolases"/>
    <property type="match status" value="1"/>
</dbReference>
<evidence type="ECO:0000313" key="4">
    <source>
        <dbReference type="EMBL" id="VVC87640.1"/>
    </source>
</evidence>
<feature type="chain" id="PRO_5023014301" description="Carboxylesterase type B domain-containing protein" evidence="2">
    <location>
        <begin position="19"/>
        <end position="534"/>
    </location>
</feature>
<dbReference type="Proteomes" id="UP000324832">
    <property type="component" value="Unassembled WGS sequence"/>
</dbReference>
<feature type="domain" description="Carboxylesterase type B" evidence="3">
    <location>
        <begin position="22"/>
        <end position="519"/>
    </location>
</feature>
<evidence type="ECO:0000256" key="2">
    <source>
        <dbReference type="SAM" id="SignalP"/>
    </source>
</evidence>
<dbReference type="Pfam" id="PF00135">
    <property type="entry name" value="COesterase"/>
    <property type="match status" value="1"/>
</dbReference>
<evidence type="ECO:0000313" key="5">
    <source>
        <dbReference type="Proteomes" id="UP000324832"/>
    </source>
</evidence>
<dbReference type="InterPro" id="IPR029058">
    <property type="entry name" value="AB_hydrolase_fold"/>
</dbReference>
<dbReference type="Gene3D" id="3.40.50.1820">
    <property type="entry name" value="alpha/beta hydrolase"/>
    <property type="match status" value="1"/>
</dbReference>
<dbReference type="InterPro" id="IPR050309">
    <property type="entry name" value="Type-B_Carboxylest/Lipase"/>
</dbReference>
<accession>A0A5E4PRE3</accession>
<sequence>MAKFYLIAIFVFLDSVFALENSLIVQTKQGKVEGSLSPTGLFYEFLAIRYGVPVRFRAPQPPPSFTNIYKADNQAVLCPQFETYDPLGVSSDNEDCLILNVFTPTFVNTTCPVMVFLHGGDFGVGSSSPIFYGPQYLISHGVIVVTVNYRLNAYGFLNLGIPEAPGNAGLKDIRAALRWVQENIGYFKGDPDNVTVFGQGSGGIAAIYLTMSESTKGLFHKIISESGAPFSPRSFDHEPLATASQVAKSLSLKTLDPKALLKLYSETPVAKVEEAIEKQMHAKSVFLPSVEEVFDDEEPFLTDTPFNILTKNTGFFPVPAIVGINTVEGLSSILDYNTVSSQMDRIANEDFSTLDQKNFIVPYDEKKEFRTLLKETFFTNITSDEAIVGGLINLNTDFCYSGPMYLFSELYANHSDIYQYIFSYVGNRNLGRILTNASIDATGNTDELFYIFELDRLPLIMDENDARIVTFMTMMWTNFAKYGSPTPDTTEGSWLPYPHQLAISLEPQYVAPLTPERTEFWRTLFFKYGAEITN</sequence>
<proteinExistence type="predicted"/>